<dbReference type="HOGENOM" id="CLU_111561_0_0_10"/>
<proteinExistence type="predicted"/>
<comment type="caution">
    <text evidence="1">The sequence shown here is derived from an EMBL/GenBank/DDBJ whole genome shotgun (WGS) entry which is preliminary data.</text>
</comment>
<dbReference type="Proteomes" id="UP000005580">
    <property type="component" value="Unassembled WGS sequence"/>
</dbReference>
<evidence type="ECO:0000313" key="2">
    <source>
        <dbReference type="Proteomes" id="UP000005580"/>
    </source>
</evidence>
<keyword evidence="2" id="KW-1185">Reference proteome</keyword>
<evidence type="ECO:0000313" key="1">
    <source>
        <dbReference type="EMBL" id="EFZ36884.1"/>
    </source>
</evidence>
<gene>
    <name evidence="1" type="ORF">HMPREF0663_11797</name>
</gene>
<dbReference type="AlphaFoldDB" id="E7RRJ6"/>
<accession>E7RRJ6</accession>
<protein>
    <submittedName>
        <fullName evidence="1">Uncharacterized protein</fullName>
    </submittedName>
</protein>
<sequence length="161" mass="19266">MIVAASVAIALSANAMGYREACEEARYLTDKMAYELGLSPREYRRVYRTNLEYLLSVDDYDDLYTRHWRARNSALRVALSGRQWSLFIGTDYFYRPLSWRNGGVVLNIRSYAPRYRAPRYCPPPPRPYCRPRDGWDRPHGDFKYKHHKHHRHYKHYDDDDD</sequence>
<reference evidence="1" key="1">
    <citation type="submission" date="2011-01" db="EMBL/GenBank/DDBJ databases">
        <authorList>
            <person name="Muzny D."/>
            <person name="Qin X."/>
            <person name="Buhay C."/>
            <person name="Dugan-Rocha S."/>
            <person name="Ding Y."/>
            <person name="Chen G."/>
            <person name="Hawes A."/>
            <person name="Holder M."/>
            <person name="Jhangiani S."/>
            <person name="Johnson A."/>
            <person name="Khan Z."/>
            <person name="Li Z."/>
            <person name="Liu W."/>
            <person name="Liu X."/>
            <person name="Perez L."/>
            <person name="Shen H."/>
            <person name="Wang Q."/>
            <person name="Watt J."/>
            <person name="Xi L."/>
            <person name="Xin Y."/>
            <person name="Zhou J."/>
            <person name="Deng J."/>
            <person name="Jiang H."/>
            <person name="Liu Y."/>
            <person name="Qu J."/>
            <person name="Song X.-Z."/>
            <person name="Zhang L."/>
            <person name="Villasana D."/>
            <person name="Johnson A."/>
            <person name="Liu J."/>
            <person name="Liyanage D."/>
            <person name="Lorensuhewa L."/>
            <person name="Robinson T."/>
            <person name="Song A."/>
            <person name="Song B.-B."/>
            <person name="Dinh H."/>
            <person name="Thornton R."/>
            <person name="Coyle M."/>
            <person name="Francisco L."/>
            <person name="Jackson L."/>
            <person name="Javaid M."/>
            <person name="Korchina V."/>
            <person name="Kovar C."/>
            <person name="Mata R."/>
            <person name="Mathew T."/>
            <person name="Ngo R."/>
            <person name="Nguyen L."/>
            <person name="Nguyen N."/>
            <person name="Okwuonu G."/>
            <person name="Ongeri F."/>
            <person name="Pham C."/>
            <person name="Simmons D."/>
            <person name="Wilczek-Boney K."/>
            <person name="Hale W."/>
            <person name="Jakkamsetti A."/>
            <person name="Pham P."/>
            <person name="Ruth R."/>
            <person name="San Lucas F."/>
            <person name="Warren J."/>
            <person name="Zhang J."/>
            <person name="Zhao Z."/>
            <person name="Zhou C."/>
            <person name="Zhu D."/>
            <person name="Lee S."/>
            <person name="Bess C."/>
            <person name="Blankenburg K."/>
            <person name="Forbes L."/>
            <person name="Fu Q."/>
            <person name="Gubbala S."/>
            <person name="Hirani K."/>
            <person name="Jayaseelan J.C."/>
            <person name="Lara F."/>
            <person name="Munidasa M."/>
            <person name="Palculict T."/>
            <person name="Patil S."/>
            <person name="Pu L.-L."/>
            <person name="Saada N."/>
            <person name="Tang L."/>
            <person name="Weissenberger G."/>
            <person name="Zhu Y."/>
            <person name="Hemphill L."/>
            <person name="Shang Y."/>
            <person name="Youmans B."/>
            <person name="Ayvaz T."/>
            <person name="Ross M."/>
            <person name="Santibanez J."/>
            <person name="Aqrawi P."/>
            <person name="Gross S."/>
            <person name="Joshi V."/>
            <person name="Fowler G."/>
            <person name="Nazareth L."/>
            <person name="Reid J."/>
            <person name="Worley K."/>
            <person name="Petrosino J."/>
            <person name="Highlander S."/>
            <person name="Gibbs R."/>
        </authorList>
    </citation>
    <scope>NUCLEOTIDE SEQUENCE [LARGE SCALE GENOMIC DNA]</scope>
    <source>
        <strain evidence="1">ATCC 33269</strain>
    </source>
</reference>
<name>E7RRJ6_9BACT</name>
<organism evidence="1 2">
    <name type="scientific">Hoylesella oralis ATCC 33269</name>
    <dbReference type="NCBI Taxonomy" id="873533"/>
    <lineage>
        <taxon>Bacteria</taxon>
        <taxon>Pseudomonadati</taxon>
        <taxon>Bacteroidota</taxon>
        <taxon>Bacteroidia</taxon>
        <taxon>Bacteroidales</taxon>
        <taxon>Prevotellaceae</taxon>
        <taxon>Hoylesella</taxon>
    </lineage>
</organism>
<dbReference type="EMBL" id="AEPE02000005">
    <property type="protein sequence ID" value="EFZ36884.1"/>
    <property type="molecule type" value="Genomic_DNA"/>
</dbReference>